<gene>
    <name evidence="2" type="ORF">EVAR_33405_1</name>
</gene>
<dbReference type="Proteomes" id="UP000299102">
    <property type="component" value="Unassembled WGS sequence"/>
</dbReference>
<reference evidence="2 3" key="1">
    <citation type="journal article" date="2019" name="Commun. Biol.">
        <title>The bagworm genome reveals a unique fibroin gene that provides high tensile strength.</title>
        <authorList>
            <person name="Kono N."/>
            <person name="Nakamura H."/>
            <person name="Ohtoshi R."/>
            <person name="Tomita M."/>
            <person name="Numata K."/>
            <person name="Arakawa K."/>
        </authorList>
    </citation>
    <scope>NUCLEOTIDE SEQUENCE [LARGE SCALE GENOMIC DNA]</scope>
</reference>
<comment type="caution">
    <text evidence="2">The sequence shown here is derived from an EMBL/GenBank/DDBJ whole genome shotgun (WGS) entry which is preliminary data.</text>
</comment>
<proteinExistence type="predicted"/>
<dbReference type="AlphaFoldDB" id="A0A4C1W0Z8"/>
<dbReference type="OrthoDB" id="410404at2759"/>
<keyword evidence="3" id="KW-1185">Reference proteome</keyword>
<feature type="region of interest" description="Disordered" evidence="1">
    <location>
        <begin position="1"/>
        <end position="21"/>
    </location>
</feature>
<organism evidence="2 3">
    <name type="scientific">Eumeta variegata</name>
    <name type="common">Bagworm moth</name>
    <name type="synonym">Eumeta japonica</name>
    <dbReference type="NCBI Taxonomy" id="151549"/>
    <lineage>
        <taxon>Eukaryota</taxon>
        <taxon>Metazoa</taxon>
        <taxon>Ecdysozoa</taxon>
        <taxon>Arthropoda</taxon>
        <taxon>Hexapoda</taxon>
        <taxon>Insecta</taxon>
        <taxon>Pterygota</taxon>
        <taxon>Neoptera</taxon>
        <taxon>Endopterygota</taxon>
        <taxon>Lepidoptera</taxon>
        <taxon>Glossata</taxon>
        <taxon>Ditrysia</taxon>
        <taxon>Tineoidea</taxon>
        <taxon>Psychidae</taxon>
        <taxon>Oiketicinae</taxon>
        <taxon>Eumeta</taxon>
    </lineage>
</organism>
<dbReference type="EMBL" id="BGZK01000462">
    <property type="protein sequence ID" value="GBP44978.1"/>
    <property type="molecule type" value="Genomic_DNA"/>
</dbReference>
<name>A0A4C1W0Z8_EUMVA</name>
<sequence>MTHCRVPPEPSAQAKPRNNREARSALAFVVCIAERACREARSAMHNGVLIFTIMYGGETWSGAFSTVEMRLLSRE</sequence>
<evidence type="ECO:0000256" key="1">
    <source>
        <dbReference type="SAM" id="MobiDB-lite"/>
    </source>
</evidence>
<evidence type="ECO:0000313" key="2">
    <source>
        <dbReference type="EMBL" id="GBP44978.1"/>
    </source>
</evidence>
<protein>
    <submittedName>
        <fullName evidence="2">Uncharacterized protein</fullName>
    </submittedName>
</protein>
<accession>A0A4C1W0Z8</accession>
<evidence type="ECO:0000313" key="3">
    <source>
        <dbReference type="Proteomes" id="UP000299102"/>
    </source>
</evidence>